<dbReference type="GO" id="GO:0016787">
    <property type="term" value="F:hydrolase activity"/>
    <property type="evidence" value="ECO:0007669"/>
    <property type="project" value="UniProtKB-KW"/>
</dbReference>
<dbReference type="PANTHER" id="PTHR48081">
    <property type="entry name" value="AB HYDROLASE SUPERFAMILY PROTEIN C4A8.06C"/>
    <property type="match status" value="1"/>
</dbReference>
<dbReference type="Proteomes" id="UP000434172">
    <property type="component" value="Unassembled WGS sequence"/>
</dbReference>
<evidence type="ECO:0000313" key="5">
    <source>
        <dbReference type="Proteomes" id="UP000434172"/>
    </source>
</evidence>
<dbReference type="Pfam" id="PF07859">
    <property type="entry name" value="Abhydrolase_3"/>
    <property type="match status" value="1"/>
</dbReference>
<keyword evidence="5" id="KW-1185">Reference proteome</keyword>
<accession>A0A8H3ZPQ2</accession>
<dbReference type="InterPro" id="IPR013094">
    <property type="entry name" value="AB_hydrolase_3"/>
</dbReference>
<feature type="compositionally biased region" description="Basic and acidic residues" evidence="2">
    <location>
        <begin position="356"/>
        <end position="368"/>
    </location>
</feature>
<sequence length="368" mass="40015">MSSQALRGAHRLTKTKHVFAHHTIPLECDVYSAEDYPATSPVFLYFHSGGLVTGSRSCVPPWLAQVCFRNKWPLVSASYHLLPQAKASGLLEDARAAYKFARHLGASSNAVERKVIVGGGSAGFFMASLTAHHFTPSPIALLSVTGITTFRHRFFNSSVLLTPEPIAESQMSHHLAAAVSVGTTSANNPQVFHLDKLLPDGTKNANFDVTTVPITEDGNTDEFPRGCLYDYYVYRNEFPGLVGDIDPGYDWANAASAKHKVAAWPPTTIIQGNSDEDVDLAVSTHMVGCLGEDKAKLFLAEGQPHRYEATRFLEDDVDGMDAVRQAVLNLEADVARVAQADLVSFDTGEAEPDDTASLRRSPEQEGRI</sequence>
<dbReference type="Gene3D" id="3.40.50.1820">
    <property type="entry name" value="alpha/beta hydrolase"/>
    <property type="match status" value="1"/>
</dbReference>
<dbReference type="PANTHER" id="PTHR48081:SF3">
    <property type="entry name" value="ALPHA_BETA HYDROLASE FOLD-3 DOMAIN-CONTAINING PROTEIN"/>
    <property type="match status" value="1"/>
</dbReference>
<feature type="domain" description="Alpha/beta hydrolase fold-3" evidence="3">
    <location>
        <begin position="44"/>
        <end position="143"/>
    </location>
</feature>
<feature type="region of interest" description="Disordered" evidence="2">
    <location>
        <begin position="345"/>
        <end position="368"/>
    </location>
</feature>
<organism evidence="4 5">
    <name type="scientific">Colletotrichum asianum</name>
    <dbReference type="NCBI Taxonomy" id="702518"/>
    <lineage>
        <taxon>Eukaryota</taxon>
        <taxon>Fungi</taxon>
        <taxon>Dikarya</taxon>
        <taxon>Ascomycota</taxon>
        <taxon>Pezizomycotina</taxon>
        <taxon>Sordariomycetes</taxon>
        <taxon>Hypocreomycetidae</taxon>
        <taxon>Glomerellales</taxon>
        <taxon>Glomerellaceae</taxon>
        <taxon>Colletotrichum</taxon>
        <taxon>Colletotrichum gloeosporioides species complex</taxon>
    </lineage>
</organism>
<name>A0A8H3ZPQ2_9PEZI</name>
<dbReference type="InterPro" id="IPR050300">
    <property type="entry name" value="GDXG_lipolytic_enzyme"/>
</dbReference>
<evidence type="ECO:0000259" key="3">
    <source>
        <dbReference type="Pfam" id="PF07859"/>
    </source>
</evidence>
<feature type="non-terminal residue" evidence="4">
    <location>
        <position position="1"/>
    </location>
</feature>
<dbReference type="OrthoDB" id="19653at2759"/>
<dbReference type="SUPFAM" id="SSF53474">
    <property type="entry name" value="alpha/beta-Hydrolases"/>
    <property type="match status" value="1"/>
</dbReference>
<reference evidence="4 5" key="1">
    <citation type="submission" date="2019-12" db="EMBL/GenBank/DDBJ databases">
        <title>A genome sequence resource for the geographically widespread anthracnose pathogen Colletotrichum asianum.</title>
        <authorList>
            <person name="Meng Y."/>
        </authorList>
    </citation>
    <scope>NUCLEOTIDE SEQUENCE [LARGE SCALE GENOMIC DNA]</scope>
    <source>
        <strain evidence="4 5">ICMP 18580</strain>
    </source>
</reference>
<keyword evidence="1" id="KW-0378">Hydrolase</keyword>
<dbReference type="InterPro" id="IPR029058">
    <property type="entry name" value="AB_hydrolase_fold"/>
</dbReference>
<evidence type="ECO:0000256" key="1">
    <source>
        <dbReference type="ARBA" id="ARBA00022801"/>
    </source>
</evidence>
<dbReference type="EMBL" id="WOWK01000021">
    <property type="protein sequence ID" value="KAF0327849.1"/>
    <property type="molecule type" value="Genomic_DNA"/>
</dbReference>
<comment type="caution">
    <text evidence="4">The sequence shown here is derived from an EMBL/GenBank/DDBJ whole genome shotgun (WGS) entry which is preliminary data.</text>
</comment>
<gene>
    <name evidence="4" type="ORF">GQ607_005058</name>
</gene>
<proteinExistence type="predicted"/>
<evidence type="ECO:0000256" key="2">
    <source>
        <dbReference type="SAM" id="MobiDB-lite"/>
    </source>
</evidence>
<evidence type="ECO:0000313" key="4">
    <source>
        <dbReference type="EMBL" id="KAF0327849.1"/>
    </source>
</evidence>
<dbReference type="AlphaFoldDB" id="A0A8H3ZPQ2"/>
<protein>
    <submittedName>
        <fullName evidence="4">Endomembrane protein 70-like protein</fullName>
    </submittedName>
</protein>